<sequence>MDGGLRQARAPRQERDAHRFSVGGELVQEKDQLGGDTPRDRLVTVQCGTSAESDNVDNMSIHSPHALPRIHATAHDPTVRSPERGSPHVMAWAMATTIGPSSGRTTFEKA</sequence>
<evidence type="ECO:0000313" key="2">
    <source>
        <dbReference type="EMBL" id="GAA2341475.1"/>
    </source>
</evidence>
<evidence type="ECO:0000256" key="1">
    <source>
        <dbReference type="SAM" id="MobiDB-lite"/>
    </source>
</evidence>
<evidence type="ECO:0000313" key="3">
    <source>
        <dbReference type="Proteomes" id="UP001501584"/>
    </source>
</evidence>
<accession>A0ABN3G081</accession>
<reference evidence="2 3" key="1">
    <citation type="journal article" date="2019" name="Int. J. Syst. Evol. Microbiol.">
        <title>The Global Catalogue of Microorganisms (GCM) 10K type strain sequencing project: providing services to taxonomists for standard genome sequencing and annotation.</title>
        <authorList>
            <consortium name="The Broad Institute Genomics Platform"/>
            <consortium name="The Broad Institute Genome Sequencing Center for Infectious Disease"/>
            <person name="Wu L."/>
            <person name="Ma J."/>
        </authorList>
    </citation>
    <scope>NUCLEOTIDE SEQUENCE [LARGE SCALE GENOMIC DNA]</scope>
    <source>
        <strain evidence="2 3">JCM 6238</strain>
    </source>
</reference>
<feature type="compositionally biased region" description="Polar residues" evidence="1">
    <location>
        <begin position="46"/>
        <end position="61"/>
    </location>
</feature>
<name>A0ABN3G081_9ACTN</name>
<gene>
    <name evidence="2" type="ORF">GCM10010403_38010</name>
</gene>
<comment type="caution">
    <text evidence="2">The sequence shown here is derived from an EMBL/GenBank/DDBJ whole genome shotgun (WGS) entry which is preliminary data.</text>
</comment>
<keyword evidence="3" id="KW-1185">Reference proteome</keyword>
<dbReference type="Proteomes" id="UP001501584">
    <property type="component" value="Unassembled WGS sequence"/>
</dbReference>
<proteinExistence type="predicted"/>
<organism evidence="2 3">
    <name type="scientific">Glycomyces rutgersensis</name>
    <dbReference type="NCBI Taxonomy" id="58115"/>
    <lineage>
        <taxon>Bacteria</taxon>
        <taxon>Bacillati</taxon>
        <taxon>Actinomycetota</taxon>
        <taxon>Actinomycetes</taxon>
        <taxon>Glycomycetales</taxon>
        <taxon>Glycomycetaceae</taxon>
        <taxon>Glycomyces</taxon>
    </lineage>
</organism>
<feature type="region of interest" description="Disordered" evidence="1">
    <location>
        <begin position="1"/>
        <end position="85"/>
    </location>
</feature>
<protein>
    <submittedName>
        <fullName evidence="2">Uncharacterized protein</fullName>
    </submittedName>
</protein>
<dbReference type="EMBL" id="BAAASX010000007">
    <property type="protein sequence ID" value="GAA2341475.1"/>
    <property type="molecule type" value="Genomic_DNA"/>
</dbReference>
<feature type="compositionally biased region" description="Basic and acidic residues" evidence="1">
    <location>
        <begin position="73"/>
        <end position="85"/>
    </location>
</feature>
<feature type="compositionally biased region" description="Basic and acidic residues" evidence="1">
    <location>
        <begin position="27"/>
        <end position="42"/>
    </location>
</feature>